<dbReference type="EMBL" id="ANJA01001908">
    <property type="protein sequence ID" value="ETO73382.1"/>
    <property type="molecule type" value="Genomic_DNA"/>
</dbReference>
<protein>
    <submittedName>
        <fullName evidence="1">Uncharacterized protein</fullName>
    </submittedName>
</protein>
<feature type="non-terminal residue" evidence="1">
    <location>
        <position position="1"/>
    </location>
</feature>
<evidence type="ECO:0000313" key="1">
    <source>
        <dbReference type="EMBL" id="ETO73382.1"/>
    </source>
</evidence>
<accession>A0A081A3C1</accession>
<reference evidence="1 2" key="1">
    <citation type="submission" date="2013-11" db="EMBL/GenBank/DDBJ databases">
        <title>The Genome Sequence of Phytophthora parasitica P1976.</title>
        <authorList>
            <consortium name="The Broad Institute Genomics Platform"/>
            <person name="Russ C."/>
            <person name="Tyler B."/>
            <person name="Panabieres F."/>
            <person name="Shan W."/>
            <person name="Tripathy S."/>
            <person name="Grunwald N."/>
            <person name="Machado M."/>
            <person name="Johnson C.S."/>
            <person name="Walker B."/>
            <person name="Young S."/>
            <person name="Zeng Q."/>
            <person name="Gargeya S."/>
            <person name="Fitzgerald M."/>
            <person name="Haas B."/>
            <person name="Abouelleil A."/>
            <person name="Allen A.W."/>
            <person name="Alvarado L."/>
            <person name="Arachchi H.M."/>
            <person name="Berlin A.M."/>
            <person name="Chapman S.B."/>
            <person name="Gainer-Dewar J."/>
            <person name="Goldberg J."/>
            <person name="Griggs A."/>
            <person name="Gujja S."/>
            <person name="Hansen M."/>
            <person name="Howarth C."/>
            <person name="Imamovic A."/>
            <person name="Ireland A."/>
            <person name="Larimer J."/>
            <person name="McCowan C."/>
            <person name="Murphy C."/>
            <person name="Pearson M."/>
            <person name="Poon T.W."/>
            <person name="Priest M."/>
            <person name="Roberts A."/>
            <person name="Saif S."/>
            <person name="Shea T."/>
            <person name="Sisk P."/>
            <person name="Sykes S."/>
            <person name="Wortman J."/>
            <person name="Nusbaum C."/>
            <person name="Birren B."/>
        </authorList>
    </citation>
    <scope>NUCLEOTIDE SEQUENCE [LARGE SCALE GENOMIC DNA]</scope>
    <source>
        <strain evidence="1 2">P1976</strain>
    </source>
</reference>
<name>A0A081A3C1_PHYNI</name>
<proteinExistence type="predicted"/>
<dbReference type="AlphaFoldDB" id="A0A081A3C1"/>
<evidence type="ECO:0000313" key="2">
    <source>
        <dbReference type="Proteomes" id="UP000028582"/>
    </source>
</evidence>
<comment type="caution">
    <text evidence="1">The sequence shown here is derived from an EMBL/GenBank/DDBJ whole genome shotgun (WGS) entry which is preliminary data.</text>
</comment>
<dbReference type="Proteomes" id="UP000028582">
    <property type="component" value="Unassembled WGS sequence"/>
</dbReference>
<organism evidence="1 2">
    <name type="scientific">Phytophthora nicotianae P1976</name>
    <dbReference type="NCBI Taxonomy" id="1317066"/>
    <lineage>
        <taxon>Eukaryota</taxon>
        <taxon>Sar</taxon>
        <taxon>Stramenopiles</taxon>
        <taxon>Oomycota</taxon>
        <taxon>Peronosporomycetes</taxon>
        <taxon>Peronosporales</taxon>
        <taxon>Peronosporaceae</taxon>
        <taxon>Phytophthora</taxon>
    </lineage>
</organism>
<gene>
    <name evidence="1" type="ORF">F444_10678</name>
</gene>
<sequence>PITVYVAKRENRKWLNKSDDDIKKLLDGGEVPASIEALIAPMNQISPTDCLIVPKFGFPTE</sequence>